<protein>
    <submittedName>
        <fullName evidence="2">Uncharacterized protein</fullName>
    </submittedName>
</protein>
<gene>
    <name evidence="2" type="ORF">PUN28_009793</name>
</gene>
<dbReference type="Proteomes" id="UP001430953">
    <property type="component" value="Unassembled WGS sequence"/>
</dbReference>
<dbReference type="AlphaFoldDB" id="A0AAW2FKD2"/>
<reference evidence="2 3" key="1">
    <citation type="submission" date="2023-03" db="EMBL/GenBank/DDBJ databases">
        <title>High recombination rates correlate with genetic variation in Cardiocondyla obscurior ants.</title>
        <authorList>
            <person name="Errbii M."/>
        </authorList>
    </citation>
    <scope>NUCLEOTIDE SEQUENCE [LARGE SCALE GENOMIC DNA]</scope>
    <source>
        <strain evidence="2">Alpha-2009</strain>
        <tissue evidence="2">Whole body</tissue>
    </source>
</reference>
<comment type="caution">
    <text evidence="2">The sequence shown here is derived from an EMBL/GenBank/DDBJ whole genome shotgun (WGS) entry which is preliminary data.</text>
</comment>
<dbReference type="EMBL" id="JADYXP020000009">
    <property type="protein sequence ID" value="KAL0116406.1"/>
    <property type="molecule type" value="Genomic_DNA"/>
</dbReference>
<sequence length="163" mass="18581">MDPLSWKEYIALTAEETVERLAAYNPSVVEDFWFTAKCIRMPTIYHSRRGELHQACEVCISGGALRFTTIVNWHALVNRFTGWPDETKCALCSEFLDCYVLRARNLEYDYVSPSDRYRCRMGSLQLLLVERLISEGTPVSGEMEGGENPRMEFSAPLAISSEP</sequence>
<evidence type="ECO:0000313" key="3">
    <source>
        <dbReference type="Proteomes" id="UP001430953"/>
    </source>
</evidence>
<name>A0AAW2FKD2_9HYME</name>
<organism evidence="2 3">
    <name type="scientific">Cardiocondyla obscurior</name>
    <dbReference type="NCBI Taxonomy" id="286306"/>
    <lineage>
        <taxon>Eukaryota</taxon>
        <taxon>Metazoa</taxon>
        <taxon>Ecdysozoa</taxon>
        <taxon>Arthropoda</taxon>
        <taxon>Hexapoda</taxon>
        <taxon>Insecta</taxon>
        <taxon>Pterygota</taxon>
        <taxon>Neoptera</taxon>
        <taxon>Endopterygota</taxon>
        <taxon>Hymenoptera</taxon>
        <taxon>Apocrita</taxon>
        <taxon>Aculeata</taxon>
        <taxon>Formicoidea</taxon>
        <taxon>Formicidae</taxon>
        <taxon>Myrmicinae</taxon>
        <taxon>Cardiocondyla</taxon>
    </lineage>
</organism>
<feature type="region of interest" description="Disordered" evidence="1">
    <location>
        <begin position="138"/>
        <end position="163"/>
    </location>
</feature>
<accession>A0AAW2FKD2</accession>
<evidence type="ECO:0000313" key="2">
    <source>
        <dbReference type="EMBL" id="KAL0116406.1"/>
    </source>
</evidence>
<keyword evidence="3" id="KW-1185">Reference proteome</keyword>
<evidence type="ECO:0000256" key="1">
    <source>
        <dbReference type="SAM" id="MobiDB-lite"/>
    </source>
</evidence>
<proteinExistence type="predicted"/>